<dbReference type="Proteomes" id="UP000008237">
    <property type="component" value="Unassembled WGS sequence"/>
</dbReference>
<dbReference type="EC" id="2.3.1.199" evidence="10"/>
<dbReference type="PANTHER" id="PTHR11157">
    <property type="entry name" value="FATTY ACID ACYL TRANSFERASE-RELATED"/>
    <property type="match status" value="1"/>
</dbReference>
<evidence type="ECO:0000256" key="2">
    <source>
        <dbReference type="ARBA" id="ARBA00022516"/>
    </source>
</evidence>
<comment type="subcellular location">
    <subcellularLocation>
        <location evidence="1">Membrane</location>
        <topology evidence="1">Multi-pass membrane protein</topology>
    </subcellularLocation>
</comment>
<keyword evidence="5 10" id="KW-0276">Fatty acid metabolism</keyword>
<feature type="compositionally biased region" description="Polar residues" evidence="11">
    <location>
        <begin position="35"/>
        <end position="44"/>
    </location>
</feature>
<feature type="transmembrane region" description="Helical" evidence="10">
    <location>
        <begin position="339"/>
        <end position="360"/>
    </location>
</feature>
<sequence>MSEQKDVVDDVVSQPKVPAQYMGSNRPRTRGAKQYRSSQSGRDSTTTRRDEEKRGSQFNADPNSDLAFVIRDAGPEKMASAAAELVMEREPELRIEMTDMNRSFVGAQGLVKMALDQYMEILTTASDPRVNDWPLMDSPVPTILIVLLYLYLVVIFGPRMMVNRKPYKLRVVLVVYNAFQVVFSVGMLYEHLMSGWLLDYSYKCQPVDYSHNPSAVRMANLCWWYFISKFTEFADTIFFVLRKKDSQVTFLHLYHHSLTPLETWICVKFIPGGHGTLGNLINNAVHVVMYAYYMLAAMGPEYQKYLWWKKHLTTLQLVQFFLVFVHSTQALIFDCGYPKLVAGLLLLHSTIFFVLFSDFYQRAYQRKRKFAKQLKDE</sequence>
<dbReference type="GO" id="GO:0034626">
    <property type="term" value="P:fatty acid elongation, polyunsaturated fatty acid"/>
    <property type="evidence" value="ECO:0007669"/>
    <property type="project" value="TreeGrafter"/>
</dbReference>
<keyword evidence="7 10" id="KW-0443">Lipid metabolism</keyword>
<dbReference type="EMBL" id="GL452796">
    <property type="protein sequence ID" value="EFN76719.1"/>
    <property type="molecule type" value="Genomic_DNA"/>
</dbReference>
<keyword evidence="8 10" id="KW-0472">Membrane</keyword>
<evidence type="ECO:0000256" key="6">
    <source>
        <dbReference type="ARBA" id="ARBA00022989"/>
    </source>
</evidence>
<dbReference type="OMA" id="YVETYIT"/>
<organism evidence="13">
    <name type="scientific">Harpegnathos saltator</name>
    <name type="common">Jerdon's jumping ant</name>
    <dbReference type="NCBI Taxonomy" id="610380"/>
    <lineage>
        <taxon>Eukaryota</taxon>
        <taxon>Metazoa</taxon>
        <taxon>Ecdysozoa</taxon>
        <taxon>Arthropoda</taxon>
        <taxon>Hexapoda</taxon>
        <taxon>Insecta</taxon>
        <taxon>Pterygota</taxon>
        <taxon>Neoptera</taxon>
        <taxon>Endopterygota</taxon>
        <taxon>Hymenoptera</taxon>
        <taxon>Apocrita</taxon>
        <taxon>Aculeata</taxon>
        <taxon>Formicoidea</taxon>
        <taxon>Formicidae</taxon>
        <taxon>Ponerinae</taxon>
        <taxon>Ponerini</taxon>
        <taxon>Harpegnathos</taxon>
    </lineage>
</organism>
<dbReference type="FunCoup" id="E2C5R2">
    <property type="interactions" value="19"/>
</dbReference>
<feature type="transmembrane region" description="Helical" evidence="10">
    <location>
        <begin position="169"/>
        <end position="189"/>
    </location>
</feature>
<evidence type="ECO:0000256" key="3">
    <source>
        <dbReference type="ARBA" id="ARBA00022679"/>
    </source>
</evidence>
<dbReference type="STRING" id="610380.E2C5R2"/>
<dbReference type="PANTHER" id="PTHR11157:SF22">
    <property type="entry name" value="ELONGATION OF VERY LONG CHAIN FATTY ACIDS PROTEIN"/>
    <property type="match status" value="1"/>
</dbReference>
<dbReference type="Pfam" id="PF01151">
    <property type="entry name" value="ELO"/>
    <property type="match status" value="1"/>
</dbReference>
<feature type="transmembrane region" description="Helical" evidence="10">
    <location>
        <begin position="138"/>
        <end position="157"/>
    </location>
</feature>
<keyword evidence="3 10" id="KW-0808">Transferase</keyword>
<proteinExistence type="inferred from homology"/>
<protein>
    <recommendedName>
        <fullName evidence="10">Elongation of very long chain fatty acids protein</fullName>
        <ecNumber evidence="10">2.3.1.199</ecNumber>
    </recommendedName>
    <alternativeName>
        <fullName evidence="10">Very-long-chain 3-oxoacyl-CoA synthase</fullName>
    </alternativeName>
</protein>
<dbReference type="GO" id="GO:0009922">
    <property type="term" value="F:fatty acid elongase activity"/>
    <property type="evidence" value="ECO:0007669"/>
    <property type="project" value="UniProtKB-EC"/>
</dbReference>
<feature type="compositionally biased region" description="Basic and acidic residues" evidence="11">
    <location>
        <begin position="45"/>
        <end position="55"/>
    </location>
</feature>
<comment type="similarity">
    <text evidence="10">Belongs to the ELO family.</text>
</comment>
<dbReference type="InterPro" id="IPR002076">
    <property type="entry name" value="ELO_fam"/>
</dbReference>
<dbReference type="GO" id="GO:0042761">
    <property type="term" value="P:very long-chain fatty acid biosynthetic process"/>
    <property type="evidence" value="ECO:0007669"/>
    <property type="project" value="TreeGrafter"/>
</dbReference>
<feature type="region of interest" description="Disordered" evidence="11">
    <location>
        <begin position="1"/>
        <end position="62"/>
    </location>
</feature>
<dbReference type="GO" id="GO:0005789">
    <property type="term" value="C:endoplasmic reticulum membrane"/>
    <property type="evidence" value="ECO:0007669"/>
    <property type="project" value="TreeGrafter"/>
</dbReference>
<evidence type="ECO:0000256" key="5">
    <source>
        <dbReference type="ARBA" id="ARBA00022832"/>
    </source>
</evidence>
<keyword evidence="9 10" id="KW-0275">Fatty acid biosynthesis</keyword>
<keyword evidence="13" id="KW-1185">Reference proteome</keyword>
<evidence type="ECO:0000256" key="11">
    <source>
        <dbReference type="SAM" id="MobiDB-lite"/>
    </source>
</evidence>
<evidence type="ECO:0000313" key="13">
    <source>
        <dbReference type="Proteomes" id="UP000008237"/>
    </source>
</evidence>
<dbReference type="AlphaFoldDB" id="E2C5R2"/>
<feature type="transmembrane region" description="Helical" evidence="10">
    <location>
        <begin position="312"/>
        <end position="333"/>
    </location>
</feature>
<evidence type="ECO:0000256" key="4">
    <source>
        <dbReference type="ARBA" id="ARBA00022692"/>
    </source>
</evidence>
<keyword evidence="2 10" id="KW-0444">Lipid biosynthesis</keyword>
<comment type="catalytic activity">
    <reaction evidence="10">
        <text>a very-long-chain acyl-CoA + malonyl-CoA + H(+) = a very-long-chain 3-oxoacyl-CoA + CO2 + CoA</text>
        <dbReference type="Rhea" id="RHEA:32727"/>
        <dbReference type="ChEBI" id="CHEBI:15378"/>
        <dbReference type="ChEBI" id="CHEBI:16526"/>
        <dbReference type="ChEBI" id="CHEBI:57287"/>
        <dbReference type="ChEBI" id="CHEBI:57384"/>
        <dbReference type="ChEBI" id="CHEBI:90725"/>
        <dbReference type="ChEBI" id="CHEBI:90736"/>
        <dbReference type="EC" id="2.3.1.199"/>
    </reaction>
</comment>
<keyword evidence="6 10" id="KW-1133">Transmembrane helix</keyword>
<gene>
    <name evidence="12" type="ORF">EAI_00481</name>
</gene>
<accession>E2C5R2</accession>
<dbReference type="InParanoid" id="E2C5R2"/>
<dbReference type="GO" id="GO:0030148">
    <property type="term" value="P:sphingolipid biosynthetic process"/>
    <property type="evidence" value="ECO:0007669"/>
    <property type="project" value="TreeGrafter"/>
</dbReference>
<evidence type="ECO:0000256" key="9">
    <source>
        <dbReference type="ARBA" id="ARBA00023160"/>
    </source>
</evidence>
<keyword evidence="4 10" id="KW-0812">Transmembrane</keyword>
<dbReference type="GO" id="GO:0019367">
    <property type="term" value="P:fatty acid elongation, saturated fatty acid"/>
    <property type="evidence" value="ECO:0007669"/>
    <property type="project" value="TreeGrafter"/>
</dbReference>
<evidence type="ECO:0000256" key="7">
    <source>
        <dbReference type="ARBA" id="ARBA00023098"/>
    </source>
</evidence>
<evidence type="ECO:0000256" key="10">
    <source>
        <dbReference type="RuleBase" id="RU361115"/>
    </source>
</evidence>
<dbReference type="OrthoDB" id="434092at2759"/>
<reference evidence="12 13" key="1">
    <citation type="journal article" date="2010" name="Science">
        <title>Genomic comparison of the ants Camponotus floridanus and Harpegnathos saltator.</title>
        <authorList>
            <person name="Bonasio R."/>
            <person name="Zhang G."/>
            <person name="Ye C."/>
            <person name="Mutti N.S."/>
            <person name="Fang X."/>
            <person name="Qin N."/>
            <person name="Donahue G."/>
            <person name="Yang P."/>
            <person name="Li Q."/>
            <person name="Li C."/>
            <person name="Zhang P."/>
            <person name="Huang Z."/>
            <person name="Berger S.L."/>
            <person name="Reinberg D."/>
            <person name="Wang J."/>
            <person name="Liebig J."/>
        </authorList>
    </citation>
    <scope>NUCLEOTIDE SEQUENCE [LARGE SCALE GENOMIC DNA]</scope>
    <source>
        <strain evidence="12 13">R22 G/1</strain>
    </source>
</reference>
<name>E2C5R2_HARSA</name>
<evidence type="ECO:0000256" key="8">
    <source>
        <dbReference type="ARBA" id="ARBA00023136"/>
    </source>
</evidence>
<evidence type="ECO:0000313" key="12">
    <source>
        <dbReference type="EMBL" id="EFN76719.1"/>
    </source>
</evidence>
<dbReference type="GO" id="GO:0034625">
    <property type="term" value="P:fatty acid elongation, monounsaturated fatty acid"/>
    <property type="evidence" value="ECO:0007669"/>
    <property type="project" value="TreeGrafter"/>
</dbReference>
<evidence type="ECO:0000256" key="1">
    <source>
        <dbReference type="ARBA" id="ARBA00004141"/>
    </source>
</evidence>
<comment type="caution">
    <text evidence="10">Lacks conserved residue(s) required for the propagation of feature annotation.</text>
</comment>